<evidence type="ECO:0000256" key="1">
    <source>
        <dbReference type="SAM" id="Phobius"/>
    </source>
</evidence>
<keyword evidence="1" id="KW-1133">Transmembrane helix</keyword>
<dbReference type="RefSeq" id="WP_310798798.1">
    <property type="nucleotide sequence ID" value="NZ_CP123872.1"/>
</dbReference>
<organism evidence="2 3">
    <name type="scientific">Temperatibacter marinus</name>
    <dbReference type="NCBI Taxonomy" id="1456591"/>
    <lineage>
        <taxon>Bacteria</taxon>
        <taxon>Pseudomonadati</taxon>
        <taxon>Pseudomonadota</taxon>
        <taxon>Alphaproteobacteria</taxon>
        <taxon>Kordiimonadales</taxon>
        <taxon>Temperatibacteraceae</taxon>
        <taxon>Temperatibacter</taxon>
    </lineage>
</organism>
<evidence type="ECO:0000313" key="2">
    <source>
        <dbReference type="EMBL" id="WND02955.1"/>
    </source>
</evidence>
<keyword evidence="1" id="KW-0472">Membrane</keyword>
<dbReference type="AlphaFoldDB" id="A0AA52EDZ0"/>
<feature type="transmembrane region" description="Helical" evidence="1">
    <location>
        <begin position="21"/>
        <end position="37"/>
    </location>
</feature>
<accession>A0AA52EDZ0</accession>
<sequence length="67" mass="7068">MTDEKPVSEETPKTEKEEINVKYIGLGLVAGVVFGSLQGNVGLWIAIGISIGAALAVTYKKKSSSED</sequence>
<reference evidence="2" key="1">
    <citation type="submission" date="2023-04" db="EMBL/GenBank/DDBJ databases">
        <title>Complete genome sequence of Temperatibacter marinus.</title>
        <authorList>
            <person name="Rong J.-C."/>
            <person name="Yi M.-L."/>
            <person name="Zhao Q."/>
        </authorList>
    </citation>
    <scope>NUCLEOTIDE SEQUENCE</scope>
    <source>
        <strain evidence="2">NBRC 110045</strain>
    </source>
</reference>
<feature type="transmembrane region" description="Helical" evidence="1">
    <location>
        <begin position="43"/>
        <end position="59"/>
    </location>
</feature>
<name>A0AA52EDZ0_9PROT</name>
<keyword evidence="1" id="KW-0812">Transmembrane</keyword>
<evidence type="ECO:0008006" key="4">
    <source>
        <dbReference type="Google" id="ProtNLM"/>
    </source>
</evidence>
<dbReference type="EMBL" id="CP123872">
    <property type="protein sequence ID" value="WND02955.1"/>
    <property type="molecule type" value="Genomic_DNA"/>
</dbReference>
<keyword evidence="3" id="KW-1185">Reference proteome</keyword>
<dbReference type="Proteomes" id="UP001268683">
    <property type="component" value="Chromosome"/>
</dbReference>
<protein>
    <recommendedName>
        <fullName evidence="4">Glycine zipper family protein</fullName>
    </recommendedName>
</protein>
<gene>
    <name evidence="2" type="ORF">QGN29_01075</name>
</gene>
<proteinExistence type="predicted"/>
<evidence type="ECO:0000313" key="3">
    <source>
        <dbReference type="Proteomes" id="UP001268683"/>
    </source>
</evidence>
<dbReference type="KEGG" id="tmk:QGN29_01075"/>